<dbReference type="PATRIC" id="fig|37919.13.peg.6902"/>
<dbReference type="GO" id="GO:0004803">
    <property type="term" value="F:transposase activity"/>
    <property type="evidence" value="ECO:0007669"/>
    <property type="project" value="InterPro"/>
</dbReference>
<dbReference type="Pfam" id="PF02371">
    <property type="entry name" value="Transposase_20"/>
    <property type="match status" value="1"/>
</dbReference>
<gene>
    <name evidence="2" type="ORF">R1CP_32920</name>
</gene>
<feature type="domain" description="Transposase IS116/IS110/IS902 C-terminal" evidence="1">
    <location>
        <begin position="77"/>
        <end position="157"/>
    </location>
</feature>
<dbReference type="AlphaFoldDB" id="A0A1B1KF36"/>
<dbReference type="GO" id="GO:0006313">
    <property type="term" value="P:DNA transposition"/>
    <property type="evidence" value="ECO:0007669"/>
    <property type="project" value="InterPro"/>
</dbReference>
<accession>A0A1B1KF36</accession>
<dbReference type="EMBL" id="CP009111">
    <property type="protein sequence ID" value="ANS31207.1"/>
    <property type="molecule type" value="Genomic_DNA"/>
</dbReference>
<evidence type="ECO:0000313" key="3">
    <source>
        <dbReference type="Proteomes" id="UP000186108"/>
    </source>
</evidence>
<organism evidence="2 3">
    <name type="scientific">Rhodococcus opacus</name>
    <name type="common">Nocardia opaca</name>
    <dbReference type="NCBI Taxonomy" id="37919"/>
    <lineage>
        <taxon>Bacteria</taxon>
        <taxon>Bacillati</taxon>
        <taxon>Actinomycetota</taxon>
        <taxon>Actinomycetes</taxon>
        <taxon>Mycobacteriales</taxon>
        <taxon>Nocardiaceae</taxon>
        <taxon>Rhodococcus</taxon>
    </lineage>
</organism>
<dbReference type="InterPro" id="IPR003346">
    <property type="entry name" value="Transposase_20"/>
</dbReference>
<proteinExistence type="predicted"/>
<sequence>MVAPEHLRATMRGLPLTKQLARIEAVGTVESATIEHRITVLTLQSITTRIRFLTRQLAELDPELFRLLRQHPAGPALLAQPGVGPVVAAQLLLSWSHPGRVRNEAAFASLAGVAPLEASSGQRTRHRLNRGGDRALNRALHTVAITKMRCHPETRAYEIKRTAEGKTHRDIRRCLKRTLARKLYRGNGSCHPHQHPPPRQRLSPLDCHNDCASVATATRIRPVVFSDQI</sequence>
<dbReference type="PANTHER" id="PTHR33055">
    <property type="entry name" value="TRANSPOSASE FOR INSERTION SEQUENCE ELEMENT IS1111A"/>
    <property type="match status" value="1"/>
</dbReference>
<name>A0A1B1KF36_RHOOP</name>
<evidence type="ECO:0000313" key="2">
    <source>
        <dbReference type="EMBL" id="ANS31207.1"/>
    </source>
</evidence>
<dbReference type="GO" id="GO:0003677">
    <property type="term" value="F:DNA binding"/>
    <property type="evidence" value="ECO:0007669"/>
    <property type="project" value="InterPro"/>
</dbReference>
<dbReference type="InterPro" id="IPR047650">
    <property type="entry name" value="Transpos_IS110"/>
</dbReference>
<reference evidence="2 3" key="1">
    <citation type="submission" date="2014-07" db="EMBL/GenBank/DDBJ databases">
        <authorList>
            <person name="Zhang J.E."/>
            <person name="Yang H."/>
            <person name="Guo J."/>
            <person name="Deng Z."/>
            <person name="Luo H."/>
            <person name="Luo M."/>
            <person name="Zhao B."/>
        </authorList>
    </citation>
    <scope>NUCLEOTIDE SEQUENCE [LARGE SCALE GENOMIC DNA]</scope>
    <source>
        <strain evidence="2 3">1CP</strain>
    </source>
</reference>
<protein>
    <recommendedName>
        <fullName evidence="1">Transposase IS116/IS110/IS902 C-terminal domain-containing protein</fullName>
    </recommendedName>
</protein>
<evidence type="ECO:0000259" key="1">
    <source>
        <dbReference type="Pfam" id="PF02371"/>
    </source>
</evidence>
<dbReference type="PANTHER" id="PTHR33055:SF16">
    <property type="entry name" value="TRANSPOSASE FOR INSERTION SEQUENCE ELEMENT IS1547"/>
    <property type="match status" value="1"/>
</dbReference>
<dbReference type="Proteomes" id="UP000186108">
    <property type="component" value="Chromosome"/>
</dbReference>